<feature type="transmembrane region" description="Helical" evidence="1">
    <location>
        <begin position="56"/>
        <end position="76"/>
    </location>
</feature>
<dbReference type="EMBL" id="KI925457">
    <property type="protein sequence ID" value="ETW82817.1"/>
    <property type="molecule type" value="Genomic_DNA"/>
</dbReference>
<reference evidence="2 3" key="1">
    <citation type="journal article" date="2012" name="New Phytol.">
        <title>Insight into trade-off between wood decay and parasitism from the genome of a fungal forest pathogen.</title>
        <authorList>
            <person name="Olson A."/>
            <person name="Aerts A."/>
            <person name="Asiegbu F."/>
            <person name="Belbahri L."/>
            <person name="Bouzid O."/>
            <person name="Broberg A."/>
            <person name="Canback B."/>
            <person name="Coutinho P.M."/>
            <person name="Cullen D."/>
            <person name="Dalman K."/>
            <person name="Deflorio G."/>
            <person name="van Diepen L.T."/>
            <person name="Dunand C."/>
            <person name="Duplessis S."/>
            <person name="Durling M."/>
            <person name="Gonthier P."/>
            <person name="Grimwood J."/>
            <person name="Fossdal C.G."/>
            <person name="Hansson D."/>
            <person name="Henrissat B."/>
            <person name="Hietala A."/>
            <person name="Himmelstrand K."/>
            <person name="Hoffmeister D."/>
            <person name="Hogberg N."/>
            <person name="James T.Y."/>
            <person name="Karlsson M."/>
            <person name="Kohler A."/>
            <person name="Kues U."/>
            <person name="Lee Y.H."/>
            <person name="Lin Y.C."/>
            <person name="Lind M."/>
            <person name="Lindquist E."/>
            <person name="Lombard V."/>
            <person name="Lucas S."/>
            <person name="Lunden K."/>
            <person name="Morin E."/>
            <person name="Murat C."/>
            <person name="Park J."/>
            <person name="Raffaello T."/>
            <person name="Rouze P."/>
            <person name="Salamov A."/>
            <person name="Schmutz J."/>
            <person name="Solheim H."/>
            <person name="Stahlberg J."/>
            <person name="Velez H."/>
            <person name="de Vries R.P."/>
            <person name="Wiebenga A."/>
            <person name="Woodward S."/>
            <person name="Yakovlev I."/>
            <person name="Garbelotto M."/>
            <person name="Martin F."/>
            <person name="Grigoriev I.V."/>
            <person name="Stenlid J."/>
        </authorList>
    </citation>
    <scope>NUCLEOTIDE SEQUENCE [LARGE SCALE GENOMIC DNA]</scope>
    <source>
        <strain evidence="2 3">TC 32-1</strain>
    </source>
</reference>
<dbReference type="HOGENOM" id="CLU_1619247_0_0_1"/>
<keyword evidence="1" id="KW-0812">Transmembrane</keyword>
<feature type="transmembrane region" description="Helical" evidence="1">
    <location>
        <begin position="88"/>
        <end position="107"/>
    </location>
</feature>
<dbReference type="RefSeq" id="XP_009545134.1">
    <property type="nucleotide sequence ID" value="XM_009546839.1"/>
</dbReference>
<dbReference type="InParanoid" id="W4KAH6"/>
<gene>
    <name evidence="2" type="ORF">HETIRDRAFT_426336</name>
</gene>
<keyword evidence="1" id="KW-0472">Membrane</keyword>
<name>W4KAH6_HETIT</name>
<organism evidence="2 3">
    <name type="scientific">Heterobasidion irregulare (strain TC 32-1)</name>
    <dbReference type="NCBI Taxonomy" id="747525"/>
    <lineage>
        <taxon>Eukaryota</taxon>
        <taxon>Fungi</taxon>
        <taxon>Dikarya</taxon>
        <taxon>Basidiomycota</taxon>
        <taxon>Agaricomycotina</taxon>
        <taxon>Agaricomycetes</taxon>
        <taxon>Russulales</taxon>
        <taxon>Bondarzewiaceae</taxon>
        <taxon>Heterobasidion</taxon>
        <taxon>Heterobasidion annosum species complex</taxon>
    </lineage>
</organism>
<dbReference type="KEGG" id="hir:HETIRDRAFT_426336"/>
<dbReference type="GeneID" id="20674108"/>
<evidence type="ECO:0000313" key="3">
    <source>
        <dbReference type="Proteomes" id="UP000030671"/>
    </source>
</evidence>
<evidence type="ECO:0000313" key="2">
    <source>
        <dbReference type="EMBL" id="ETW82817.1"/>
    </source>
</evidence>
<evidence type="ECO:0000256" key="1">
    <source>
        <dbReference type="SAM" id="Phobius"/>
    </source>
</evidence>
<accession>W4KAH6</accession>
<dbReference type="Proteomes" id="UP000030671">
    <property type="component" value="Unassembled WGS sequence"/>
</dbReference>
<keyword evidence="3" id="KW-1185">Reference proteome</keyword>
<dbReference type="AlphaFoldDB" id="W4KAH6"/>
<keyword evidence="1" id="KW-1133">Transmembrane helix</keyword>
<sequence>MSTMRLVVIEPRLQLTFLLNRPPQFLYAYVLFGIKMGPLVRHTIAAMGLLAMRTVYTIVAGIHIVAAGMCLGFDLMDQMQQALPITSTGWAAISASDASVAALMLYLTSSHHDHFGSGSIYGIVIGAGVRMSMAGEGQGKPGRQRRVWGNGGYRTIPEDLEDVG</sequence>
<proteinExistence type="predicted"/>
<protein>
    <submittedName>
        <fullName evidence="2">Uncharacterized protein</fullName>
    </submittedName>
</protein>